<reference evidence="3" key="1">
    <citation type="submission" date="2023-03" db="EMBL/GenBank/DDBJ databases">
        <title>Cellulosimicrobium cellulans NBRC 103059.</title>
        <authorList>
            <person name="Ichikawa N."/>
            <person name="Sato H."/>
            <person name="Tonouchi N."/>
        </authorList>
    </citation>
    <scope>NUCLEOTIDE SEQUENCE</scope>
    <source>
        <strain evidence="3">NBRC 103059</strain>
    </source>
</reference>
<feature type="domain" description="DUF6457" evidence="2">
    <location>
        <begin position="34"/>
        <end position="117"/>
    </location>
</feature>
<accession>A0AAV5P8I6</accession>
<proteinExistence type="predicted"/>
<dbReference type="Pfam" id="PF20058">
    <property type="entry name" value="DUF6457"/>
    <property type="match status" value="1"/>
</dbReference>
<feature type="region of interest" description="Disordered" evidence="1">
    <location>
        <begin position="1"/>
        <end position="35"/>
    </location>
</feature>
<sequence>MGGCPRAGAPPGRRRARGARRPARRHPRRRQEATMTNLERWVDALAQDLDLDPEVVDIGAVLDLARDAAHGIERPAAPLTTFVAGYVAGLAVHDGSGRSVQDVLDRATELALAWTPEPELPGTAAPAGAQD</sequence>
<feature type="compositionally biased region" description="Low complexity" evidence="1">
    <location>
        <begin position="1"/>
        <end position="11"/>
    </location>
</feature>
<dbReference type="EMBL" id="BSTG01000002">
    <property type="protein sequence ID" value="GLY57491.1"/>
    <property type="molecule type" value="Genomic_DNA"/>
</dbReference>
<name>A0AAV5P8I6_CELCE</name>
<protein>
    <recommendedName>
        <fullName evidence="2">DUF6457 domain-containing protein</fullName>
    </recommendedName>
</protein>
<gene>
    <name evidence="3" type="ORF">Ccel01_20930</name>
</gene>
<dbReference type="AlphaFoldDB" id="A0AAV5P8I6"/>
<feature type="compositionally biased region" description="Basic residues" evidence="1">
    <location>
        <begin position="12"/>
        <end position="29"/>
    </location>
</feature>
<dbReference type="InterPro" id="IPR045598">
    <property type="entry name" value="DUF6457"/>
</dbReference>
<evidence type="ECO:0000256" key="1">
    <source>
        <dbReference type="SAM" id="MobiDB-lite"/>
    </source>
</evidence>
<evidence type="ECO:0000313" key="4">
    <source>
        <dbReference type="Proteomes" id="UP001165168"/>
    </source>
</evidence>
<dbReference type="Proteomes" id="UP001165168">
    <property type="component" value="Unassembled WGS sequence"/>
</dbReference>
<comment type="caution">
    <text evidence="3">The sequence shown here is derived from an EMBL/GenBank/DDBJ whole genome shotgun (WGS) entry which is preliminary data.</text>
</comment>
<organism evidence="3 4">
    <name type="scientific">Cellulosimicrobium cellulans</name>
    <name type="common">Arthrobacter luteus</name>
    <dbReference type="NCBI Taxonomy" id="1710"/>
    <lineage>
        <taxon>Bacteria</taxon>
        <taxon>Bacillati</taxon>
        <taxon>Actinomycetota</taxon>
        <taxon>Actinomycetes</taxon>
        <taxon>Micrococcales</taxon>
        <taxon>Promicromonosporaceae</taxon>
        <taxon>Cellulosimicrobium</taxon>
    </lineage>
</organism>
<evidence type="ECO:0000313" key="3">
    <source>
        <dbReference type="EMBL" id="GLY57491.1"/>
    </source>
</evidence>
<evidence type="ECO:0000259" key="2">
    <source>
        <dbReference type="Pfam" id="PF20058"/>
    </source>
</evidence>